<keyword evidence="4" id="KW-1185">Reference proteome</keyword>
<dbReference type="AlphaFoldDB" id="A0AAE0FV67"/>
<keyword evidence="1" id="KW-0677">Repeat</keyword>
<organism evidence="3 4">
    <name type="scientific">Cymbomonas tetramitiformis</name>
    <dbReference type="NCBI Taxonomy" id="36881"/>
    <lineage>
        <taxon>Eukaryota</taxon>
        <taxon>Viridiplantae</taxon>
        <taxon>Chlorophyta</taxon>
        <taxon>Pyramimonadophyceae</taxon>
        <taxon>Pyramimonadales</taxon>
        <taxon>Pyramimonadaceae</taxon>
        <taxon>Cymbomonas</taxon>
    </lineage>
</organism>
<dbReference type="EMBL" id="LGRX02013340">
    <property type="protein sequence ID" value="KAK3266220.1"/>
    <property type="molecule type" value="Genomic_DNA"/>
</dbReference>
<accession>A0AAE0FV67</accession>
<dbReference type="PANTHER" id="PTHR11242:SF0">
    <property type="entry name" value="TPR_REGION DOMAIN-CONTAINING PROTEIN"/>
    <property type="match status" value="1"/>
</dbReference>
<keyword evidence="2" id="KW-0802">TPR repeat</keyword>
<evidence type="ECO:0000313" key="4">
    <source>
        <dbReference type="Proteomes" id="UP001190700"/>
    </source>
</evidence>
<evidence type="ECO:0000256" key="2">
    <source>
        <dbReference type="ARBA" id="ARBA00022803"/>
    </source>
</evidence>
<proteinExistence type="predicted"/>
<feature type="non-terminal residue" evidence="3">
    <location>
        <position position="1"/>
    </location>
</feature>
<dbReference type="PANTHER" id="PTHR11242">
    <property type="entry name" value="ARYL HYDROCARBON RECEPTOR INTERACTING PROTEIN RELATED"/>
    <property type="match status" value="1"/>
</dbReference>
<dbReference type="InterPro" id="IPR011990">
    <property type="entry name" value="TPR-like_helical_dom_sf"/>
</dbReference>
<evidence type="ECO:0000256" key="1">
    <source>
        <dbReference type="ARBA" id="ARBA00022737"/>
    </source>
</evidence>
<gene>
    <name evidence="3" type="ORF">CYMTET_25139</name>
</gene>
<evidence type="ECO:0000313" key="3">
    <source>
        <dbReference type="EMBL" id="KAK3266220.1"/>
    </source>
</evidence>
<dbReference type="Gene3D" id="1.25.40.10">
    <property type="entry name" value="Tetratricopeptide repeat domain"/>
    <property type="match status" value="1"/>
</dbReference>
<sequence length="120" mass="13195">VLNTEADNVKALYRRGSARLSLGQTDVAKVDLQKAHALAPEDKAIIKELHRLKTEEKGVSSTSKNVYGGLFGETEEQPVTWRQSIGSSIGKLAFWRRKLIIVVRKLAELGYVYVDGAALG</sequence>
<comment type="caution">
    <text evidence="3">The sequence shown here is derived from an EMBL/GenBank/DDBJ whole genome shotgun (WGS) entry which is preliminary data.</text>
</comment>
<protein>
    <submittedName>
        <fullName evidence="3">Uncharacterized protein</fullName>
    </submittedName>
</protein>
<dbReference type="InterPro" id="IPR039663">
    <property type="entry name" value="AIP/AIPL1/TTC9"/>
</dbReference>
<dbReference type="Proteomes" id="UP001190700">
    <property type="component" value="Unassembled WGS sequence"/>
</dbReference>
<dbReference type="SUPFAM" id="SSF48452">
    <property type="entry name" value="TPR-like"/>
    <property type="match status" value="1"/>
</dbReference>
<reference evidence="3 4" key="1">
    <citation type="journal article" date="2015" name="Genome Biol. Evol.">
        <title>Comparative Genomics of a Bacterivorous Green Alga Reveals Evolutionary Causalities and Consequences of Phago-Mixotrophic Mode of Nutrition.</title>
        <authorList>
            <person name="Burns J.A."/>
            <person name="Paasch A."/>
            <person name="Narechania A."/>
            <person name="Kim E."/>
        </authorList>
    </citation>
    <scope>NUCLEOTIDE SEQUENCE [LARGE SCALE GENOMIC DNA]</scope>
    <source>
        <strain evidence="3 4">PLY_AMNH</strain>
    </source>
</reference>
<name>A0AAE0FV67_9CHLO</name>